<evidence type="ECO:0000256" key="1">
    <source>
        <dbReference type="SAM" id="Phobius"/>
    </source>
</evidence>
<dbReference type="AlphaFoldDB" id="A0A1B1BQB9"/>
<name>A0A1B1BQB9_9MICO</name>
<geneLocation type="plasmid" evidence="3">
    <name>pp27867_1</name>
</geneLocation>
<gene>
    <name evidence="2" type="ORF">PA27867_3932</name>
</gene>
<dbReference type="EMBL" id="CP016283">
    <property type="protein sequence ID" value="ANP74842.1"/>
    <property type="molecule type" value="Genomic_DNA"/>
</dbReference>
<dbReference type="InterPro" id="IPR021443">
    <property type="entry name" value="DUF3093"/>
</dbReference>
<dbReference type="PATRIC" id="fig|670052.7.peg.4042"/>
<keyword evidence="3" id="KW-1185">Reference proteome</keyword>
<dbReference type="RefSeq" id="WP_084021480.1">
    <property type="nucleotide sequence ID" value="NZ_CP016283.1"/>
</dbReference>
<keyword evidence="2" id="KW-0614">Plasmid</keyword>
<dbReference type="Pfam" id="PF11292">
    <property type="entry name" value="DUF3093"/>
    <property type="match status" value="1"/>
</dbReference>
<dbReference type="KEGG" id="cart:PA27867_3932"/>
<organism evidence="2 3">
    <name type="scientific">Cryobacterium arcticum</name>
    <dbReference type="NCBI Taxonomy" id="670052"/>
    <lineage>
        <taxon>Bacteria</taxon>
        <taxon>Bacillati</taxon>
        <taxon>Actinomycetota</taxon>
        <taxon>Actinomycetes</taxon>
        <taxon>Micrococcales</taxon>
        <taxon>Microbacteriaceae</taxon>
        <taxon>Cryobacterium</taxon>
    </lineage>
</organism>
<dbReference type="OrthoDB" id="3217020at2"/>
<keyword evidence="1" id="KW-0472">Membrane</keyword>
<sequence length="154" mass="16816">MYYHRERLWPSPSIFIFTALVIPASLLVFLPINPTVGVLTAAVLYTGIIAVLVLASPTIAVTDSYLIAGPARLPIEHIGTPQVFLAEQATLERGQRLDARAWLLLRGWVSPVIKIPLTDPEDPAPYWLLSTRHPQRVADALLKSASAATTPDVT</sequence>
<proteinExistence type="predicted"/>
<evidence type="ECO:0000313" key="3">
    <source>
        <dbReference type="Proteomes" id="UP000092582"/>
    </source>
</evidence>
<keyword evidence="1" id="KW-1133">Transmembrane helix</keyword>
<feature type="transmembrane region" description="Helical" evidence="1">
    <location>
        <begin position="38"/>
        <end position="62"/>
    </location>
</feature>
<evidence type="ECO:0000313" key="2">
    <source>
        <dbReference type="EMBL" id="ANP74842.1"/>
    </source>
</evidence>
<protein>
    <submittedName>
        <fullName evidence="2">Membrane protein</fullName>
    </submittedName>
</protein>
<dbReference type="Proteomes" id="UP000092582">
    <property type="component" value="Plasmid pP27867_1"/>
</dbReference>
<feature type="transmembrane region" description="Helical" evidence="1">
    <location>
        <begin position="12"/>
        <end position="32"/>
    </location>
</feature>
<keyword evidence="1" id="KW-0812">Transmembrane</keyword>
<accession>A0A1B1BQB9</accession>
<reference evidence="2 3" key="1">
    <citation type="submission" date="2016-06" db="EMBL/GenBank/DDBJ databases">
        <title>Genome sequencing of Cryobacterium arcticum PAMC 27867.</title>
        <authorList>
            <person name="Lee J."/>
            <person name="Kim O.-S."/>
        </authorList>
    </citation>
    <scope>NUCLEOTIDE SEQUENCE [LARGE SCALE GENOMIC DNA]</scope>
    <source>
        <strain evidence="2 3">PAMC 27867</strain>
        <plasmid evidence="3">pp27867_1</plasmid>
    </source>
</reference>